<proteinExistence type="predicted"/>
<dbReference type="Proteomes" id="UP000732378">
    <property type="component" value="Unassembled WGS sequence"/>
</dbReference>
<evidence type="ECO:0000313" key="2">
    <source>
        <dbReference type="EMBL" id="MBM7507577.1"/>
    </source>
</evidence>
<dbReference type="CDD" id="cd24049">
    <property type="entry name" value="ASKHA_NBD_PilM"/>
    <property type="match status" value="1"/>
</dbReference>
<dbReference type="RefSeq" id="WP_193670176.1">
    <property type="nucleotide sequence ID" value="NZ_JACDTV010000012.1"/>
</dbReference>
<dbReference type="PANTHER" id="PTHR32432:SF3">
    <property type="entry name" value="ETHANOLAMINE UTILIZATION PROTEIN EUTJ"/>
    <property type="match status" value="1"/>
</dbReference>
<feature type="domain" description="SHS2" evidence="1">
    <location>
        <begin position="5"/>
        <end position="181"/>
    </location>
</feature>
<evidence type="ECO:0000313" key="3">
    <source>
        <dbReference type="Proteomes" id="UP000732378"/>
    </source>
</evidence>
<dbReference type="SUPFAM" id="SSF53067">
    <property type="entry name" value="Actin-like ATPase domain"/>
    <property type="match status" value="2"/>
</dbReference>
<name>A0ABS2M8Q3_9ACTN</name>
<sequence>MARSVVGLDIGSAAVSGTEVRLGGSAAGRGSRVRRSGSVALPPGAVEAGLVRDRAAVVSALRQLWAEQHFGTRQVHLGVGSASVLVRQLDLDWMPDDDLRRSLRFQVADLLPVPVDDANIDHVPLGEAQGVDDQGAPRRLSRILLVATAREAVDGLVRAVEAAKLVPLTADLSAFAAVRAVAGTPVPPETPGGPGVPEAVVDVGAQTVSVAVHVDGRPWFVRVASGLGGEMLTRVLMEQTGRSRDEAEALKRTPGTLPEVGRSARSLEESVLLEGVGRLLAEVRTTLDFHSGHDPATAPRRVVLTGGGSLLPGLVEHGRAAWGLPVRLHDDAASPAGAVALGLGLEGAA</sequence>
<dbReference type="Pfam" id="PF11104">
    <property type="entry name" value="PilM_2"/>
    <property type="match status" value="1"/>
</dbReference>
<dbReference type="Gene3D" id="3.30.420.40">
    <property type="match status" value="2"/>
</dbReference>
<dbReference type="InterPro" id="IPR005883">
    <property type="entry name" value="PilM"/>
</dbReference>
<reference evidence="2 3" key="1">
    <citation type="submission" date="2021-01" db="EMBL/GenBank/DDBJ databases">
        <title>Sequencing the genomes of 1000 actinobacteria strains.</title>
        <authorList>
            <person name="Klenk H.-P."/>
        </authorList>
    </citation>
    <scope>NUCLEOTIDE SEQUENCE [LARGE SCALE GENOMIC DNA]</scope>
    <source>
        <strain evidence="2 3">DSM 18239</strain>
    </source>
</reference>
<dbReference type="PIRSF" id="PIRSF019169">
    <property type="entry name" value="PilM"/>
    <property type="match status" value="1"/>
</dbReference>
<comment type="caution">
    <text evidence="2">The sequence shown here is derived from an EMBL/GenBank/DDBJ whole genome shotgun (WGS) entry which is preliminary data.</text>
</comment>
<gene>
    <name evidence="2" type="ORF">JOE61_001391</name>
</gene>
<dbReference type="EMBL" id="JAFBBZ010000001">
    <property type="protein sequence ID" value="MBM7507577.1"/>
    <property type="molecule type" value="Genomic_DNA"/>
</dbReference>
<dbReference type="InterPro" id="IPR043129">
    <property type="entry name" value="ATPase_NBD"/>
</dbReference>
<evidence type="ECO:0000259" key="1">
    <source>
        <dbReference type="SMART" id="SM00842"/>
    </source>
</evidence>
<organism evidence="2 3">
    <name type="scientific">Nocardioides salarius</name>
    <dbReference type="NCBI Taxonomy" id="374513"/>
    <lineage>
        <taxon>Bacteria</taxon>
        <taxon>Bacillati</taxon>
        <taxon>Actinomycetota</taxon>
        <taxon>Actinomycetes</taxon>
        <taxon>Propionibacteriales</taxon>
        <taxon>Nocardioidaceae</taxon>
        <taxon>Nocardioides</taxon>
    </lineage>
</organism>
<keyword evidence="3" id="KW-1185">Reference proteome</keyword>
<dbReference type="PANTHER" id="PTHR32432">
    <property type="entry name" value="CELL DIVISION PROTEIN FTSA-RELATED"/>
    <property type="match status" value="1"/>
</dbReference>
<dbReference type="InterPro" id="IPR050696">
    <property type="entry name" value="FtsA/MreB"/>
</dbReference>
<protein>
    <submittedName>
        <fullName evidence="2">Type IV pilus assembly protein PilM</fullName>
    </submittedName>
</protein>
<dbReference type="SMART" id="SM00842">
    <property type="entry name" value="FtsA"/>
    <property type="match status" value="1"/>
</dbReference>
<dbReference type="Gene3D" id="3.30.1490.300">
    <property type="match status" value="1"/>
</dbReference>
<dbReference type="InterPro" id="IPR003494">
    <property type="entry name" value="SHS2_FtsA"/>
</dbReference>
<accession>A0ABS2M8Q3</accession>